<dbReference type="GO" id="GO:0009414">
    <property type="term" value="P:response to water deprivation"/>
    <property type="evidence" value="ECO:0007669"/>
    <property type="project" value="TreeGrafter"/>
</dbReference>
<dbReference type="GO" id="GO:0009631">
    <property type="term" value="P:cold acclimation"/>
    <property type="evidence" value="ECO:0007669"/>
    <property type="project" value="TreeGrafter"/>
</dbReference>
<protein>
    <recommendedName>
        <fullName evidence="4">Dehydrin</fullName>
    </recommendedName>
</protein>
<dbReference type="PANTHER" id="PTHR33346:SF5">
    <property type="entry name" value="DEHYDRIN LEA-RELATED"/>
    <property type="match status" value="1"/>
</dbReference>
<reference evidence="2 3" key="1">
    <citation type="journal article" date="2021" name="Commun. Biol.">
        <title>The genome of Shorea leprosula (Dipterocarpaceae) highlights the ecological relevance of drought in aseasonal tropical rainforests.</title>
        <authorList>
            <person name="Ng K.K.S."/>
            <person name="Kobayashi M.J."/>
            <person name="Fawcett J.A."/>
            <person name="Hatakeyama M."/>
            <person name="Paape T."/>
            <person name="Ng C.H."/>
            <person name="Ang C.C."/>
            <person name="Tnah L.H."/>
            <person name="Lee C.T."/>
            <person name="Nishiyama T."/>
            <person name="Sese J."/>
            <person name="O'Brien M.J."/>
            <person name="Copetti D."/>
            <person name="Mohd Noor M.I."/>
            <person name="Ong R.C."/>
            <person name="Putra M."/>
            <person name="Sireger I.Z."/>
            <person name="Indrioko S."/>
            <person name="Kosugi Y."/>
            <person name="Izuno A."/>
            <person name="Isagi Y."/>
            <person name="Lee S.L."/>
            <person name="Shimizu K.K."/>
        </authorList>
    </citation>
    <scope>NUCLEOTIDE SEQUENCE [LARGE SCALE GENOMIC DNA]</scope>
    <source>
        <strain evidence="2">214</strain>
    </source>
</reference>
<dbReference type="GO" id="GO:0009737">
    <property type="term" value="P:response to abscisic acid"/>
    <property type="evidence" value="ECO:0007669"/>
    <property type="project" value="TreeGrafter"/>
</dbReference>
<evidence type="ECO:0008006" key="4">
    <source>
        <dbReference type="Google" id="ProtNLM"/>
    </source>
</evidence>
<keyword evidence="3" id="KW-1185">Reference proteome</keyword>
<dbReference type="Pfam" id="PF00257">
    <property type="entry name" value="Dehydrin"/>
    <property type="match status" value="1"/>
</dbReference>
<accession>A0AAV5KHS5</accession>
<proteinExistence type="predicted"/>
<feature type="region of interest" description="Disordered" evidence="1">
    <location>
        <begin position="1"/>
        <end position="153"/>
    </location>
</feature>
<dbReference type="InterPro" id="IPR000167">
    <property type="entry name" value="Dehydrin"/>
</dbReference>
<name>A0AAV5KHS5_9ROSI</name>
<dbReference type="AlphaFoldDB" id="A0AAV5KHS5"/>
<dbReference type="EMBL" id="BPVZ01000064">
    <property type="protein sequence ID" value="GKV24157.1"/>
    <property type="molecule type" value="Genomic_DNA"/>
</dbReference>
<comment type="caution">
    <text evidence="2">The sequence shown here is derived from an EMBL/GenBank/DDBJ whole genome shotgun (WGS) entry which is preliminary data.</text>
</comment>
<feature type="compositionally biased region" description="Basic and acidic residues" evidence="1">
    <location>
        <begin position="137"/>
        <end position="149"/>
    </location>
</feature>
<organism evidence="2 3">
    <name type="scientific">Rubroshorea leprosula</name>
    <dbReference type="NCBI Taxonomy" id="152421"/>
    <lineage>
        <taxon>Eukaryota</taxon>
        <taxon>Viridiplantae</taxon>
        <taxon>Streptophyta</taxon>
        <taxon>Embryophyta</taxon>
        <taxon>Tracheophyta</taxon>
        <taxon>Spermatophyta</taxon>
        <taxon>Magnoliopsida</taxon>
        <taxon>eudicotyledons</taxon>
        <taxon>Gunneridae</taxon>
        <taxon>Pentapetalae</taxon>
        <taxon>rosids</taxon>
        <taxon>malvids</taxon>
        <taxon>Malvales</taxon>
        <taxon>Dipterocarpaceae</taxon>
        <taxon>Rubroshorea</taxon>
    </lineage>
</organism>
<gene>
    <name evidence="2" type="ORF">SLEP1_g33804</name>
</gene>
<dbReference type="PANTHER" id="PTHR33346">
    <property type="entry name" value="DEHYDRIN XERO 2-RELATED"/>
    <property type="match status" value="1"/>
</dbReference>
<feature type="non-terminal residue" evidence="2">
    <location>
        <position position="1"/>
    </location>
</feature>
<dbReference type="GO" id="GO:0005829">
    <property type="term" value="C:cytosol"/>
    <property type="evidence" value="ECO:0007669"/>
    <property type="project" value="TreeGrafter"/>
</dbReference>
<feature type="compositionally biased region" description="Basic residues" evidence="1">
    <location>
        <begin position="127"/>
        <end position="136"/>
    </location>
</feature>
<evidence type="ECO:0000313" key="2">
    <source>
        <dbReference type="EMBL" id="GKV24157.1"/>
    </source>
</evidence>
<dbReference type="Proteomes" id="UP001054252">
    <property type="component" value="Unassembled WGS sequence"/>
</dbReference>
<sequence length="223" mass="23301">HLARKIPGTTAYGGAPGSGLQMDTPYGTAPGSEMTTGTGTHDVGFGTSTGGAPGSGLHIDTPYGTTLGSGRMTGTGAHDASITADQGMSGAAPTSHAIGQDQPAGPTEFQRSPSSSPGSSEDDGQGGRRKKKGLKQKIKEKLTGKHEEEQSQSISVITTTTTMKATFTAEEVPPAGQGQHQQHDSHERKVSWRRLKKNYQATITTKACNMYCNMHVPLIVCAY</sequence>
<evidence type="ECO:0000256" key="1">
    <source>
        <dbReference type="SAM" id="MobiDB-lite"/>
    </source>
</evidence>
<evidence type="ECO:0000313" key="3">
    <source>
        <dbReference type="Proteomes" id="UP001054252"/>
    </source>
</evidence>